<keyword evidence="4" id="KW-0233">DNA recombination</keyword>
<dbReference type="Pfam" id="PF00589">
    <property type="entry name" value="Phage_integrase"/>
    <property type="match status" value="1"/>
</dbReference>
<organism evidence="6 7">
    <name type="scientific">Endozoicomonas montiporae CL-33</name>
    <dbReference type="NCBI Taxonomy" id="570277"/>
    <lineage>
        <taxon>Bacteria</taxon>
        <taxon>Pseudomonadati</taxon>
        <taxon>Pseudomonadota</taxon>
        <taxon>Gammaproteobacteria</taxon>
        <taxon>Oceanospirillales</taxon>
        <taxon>Endozoicomonadaceae</taxon>
        <taxon>Endozoicomonas</taxon>
    </lineage>
</organism>
<evidence type="ECO:0000256" key="3">
    <source>
        <dbReference type="ARBA" id="ARBA00023125"/>
    </source>
</evidence>
<proteinExistence type="inferred from homology"/>
<evidence type="ECO:0000259" key="5">
    <source>
        <dbReference type="PROSITE" id="PS51898"/>
    </source>
</evidence>
<dbReference type="OrthoDB" id="9057547at2"/>
<dbReference type="AlphaFoldDB" id="A0A142BHD0"/>
<evidence type="ECO:0000313" key="7">
    <source>
        <dbReference type="Proteomes" id="UP000071065"/>
    </source>
</evidence>
<dbReference type="InterPro" id="IPR011010">
    <property type="entry name" value="DNA_brk_join_enz"/>
</dbReference>
<dbReference type="PANTHER" id="PTHR30629">
    <property type="entry name" value="PROPHAGE INTEGRASE"/>
    <property type="match status" value="1"/>
</dbReference>
<dbReference type="InterPro" id="IPR013762">
    <property type="entry name" value="Integrase-like_cat_sf"/>
</dbReference>
<comment type="similarity">
    <text evidence="1">Belongs to the 'phage' integrase family.</text>
</comment>
<dbReference type="PATRIC" id="fig|570277.3.peg.4545"/>
<feature type="domain" description="Tyr recombinase" evidence="5">
    <location>
        <begin position="233"/>
        <end position="404"/>
    </location>
</feature>
<dbReference type="EMBL" id="CP013251">
    <property type="protein sequence ID" value="AMO58156.1"/>
    <property type="molecule type" value="Genomic_DNA"/>
</dbReference>
<dbReference type="Gene3D" id="3.30.160.390">
    <property type="entry name" value="Integrase, DNA-binding domain"/>
    <property type="match status" value="1"/>
</dbReference>
<dbReference type="InterPro" id="IPR050808">
    <property type="entry name" value="Phage_Integrase"/>
</dbReference>
<dbReference type="CDD" id="cd00796">
    <property type="entry name" value="INT_Rci_Hp1_C"/>
    <property type="match status" value="1"/>
</dbReference>
<name>A0A142BHD0_9GAMM</name>
<dbReference type="Gene3D" id="1.10.443.10">
    <property type="entry name" value="Intergrase catalytic core"/>
    <property type="match status" value="1"/>
</dbReference>
<dbReference type="Proteomes" id="UP000071065">
    <property type="component" value="Chromosome"/>
</dbReference>
<dbReference type="PROSITE" id="PS51898">
    <property type="entry name" value="TYR_RECOMBINASE"/>
    <property type="match status" value="1"/>
</dbReference>
<dbReference type="InterPro" id="IPR038488">
    <property type="entry name" value="Integrase_DNA-bd_sf"/>
</dbReference>
<dbReference type="InterPro" id="IPR025166">
    <property type="entry name" value="Integrase_DNA_bind_dom"/>
</dbReference>
<evidence type="ECO:0000313" key="6">
    <source>
        <dbReference type="EMBL" id="AMO58156.1"/>
    </source>
</evidence>
<dbReference type="GO" id="GO:0006310">
    <property type="term" value="P:DNA recombination"/>
    <property type="evidence" value="ECO:0007669"/>
    <property type="project" value="UniProtKB-KW"/>
</dbReference>
<keyword evidence="3" id="KW-0238">DNA-binding</keyword>
<dbReference type="RefSeq" id="WP_051790476.1">
    <property type="nucleotide sequence ID" value="NZ_CP013251.1"/>
</dbReference>
<protein>
    <submittedName>
        <fullName evidence="6">Integrase family protein</fullName>
    </submittedName>
</protein>
<dbReference type="PANTHER" id="PTHR30629:SF2">
    <property type="entry name" value="PROPHAGE INTEGRASE INTS-RELATED"/>
    <property type="match status" value="1"/>
</dbReference>
<reference evidence="6 7" key="1">
    <citation type="journal article" date="2016" name="Front. Microbiol.">
        <title>Genomic Insight into the Host-Endosymbiont Relationship of Endozoicomonas montiporae CL-33(T) with its Coral Host.</title>
        <authorList>
            <person name="Ding J.-Y."/>
            <person name="Shiu J.-H."/>
            <person name="Chen W.-M."/>
            <person name="Chiang Y.-R."/>
            <person name="Tang S.-L."/>
        </authorList>
    </citation>
    <scope>NUCLEOTIDE SEQUENCE [LARGE SCALE GENOMIC DNA]</scope>
    <source>
        <strain evidence="6 7">CL-33</strain>
    </source>
</reference>
<dbReference type="GO" id="GO:0003677">
    <property type="term" value="F:DNA binding"/>
    <property type="evidence" value="ECO:0007669"/>
    <property type="project" value="UniProtKB-KW"/>
</dbReference>
<evidence type="ECO:0000256" key="2">
    <source>
        <dbReference type="ARBA" id="ARBA00022908"/>
    </source>
</evidence>
<accession>A0A142BHD0</accession>
<evidence type="ECO:0000256" key="4">
    <source>
        <dbReference type="ARBA" id="ARBA00023172"/>
    </source>
</evidence>
<dbReference type="InterPro" id="IPR002104">
    <property type="entry name" value="Integrase_catalytic"/>
</dbReference>
<dbReference type="STRING" id="570277.EZMO1_4233"/>
<evidence type="ECO:0000256" key="1">
    <source>
        <dbReference type="ARBA" id="ARBA00008857"/>
    </source>
</evidence>
<dbReference type="SUPFAM" id="SSF56349">
    <property type="entry name" value="DNA breaking-rejoining enzymes"/>
    <property type="match status" value="1"/>
</dbReference>
<gene>
    <name evidence="6" type="ORF">EZMO1_4233</name>
</gene>
<dbReference type="Pfam" id="PF13356">
    <property type="entry name" value="Arm-DNA-bind_3"/>
    <property type="match status" value="1"/>
</dbReference>
<dbReference type="KEGG" id="emp:EZMO1_4233"/>
<dbReference type="GO" id="GO:0015074">
    <property type="term" value="P:DNA integration"/>
    <property type="evidence" value="ECO:0007669"/>
    <property type="project" value="UniProtKB-KW"/>
</dbReference>
<sequence>MAKKKLTETVVKNLKDDELWDTDVRGFHVRLRASGKFFYYSYRVKSTGQKRKASIGRYGDLTVVQAREVAQSMAGEVALGKDPIAEKEAARIEVARSKNATLEIFLDGEYKEVTSKKTANDVIPTVKNHFSEYLEKDMSEITAWKIEKWKKAYKGEAAGCNRILESLRGVLTKAVKAGLLTKHPLEGVKGNKVDKKKKVRYLSAEEEIRLRKALGDREQELRAKRTRYNKWLLQRRKPLKPDLTKLKFADYLKPMTLVTLHTGIRRGEVFNLKVRDVDFSARVLTVAGGGAKSGESRHIPLNKEAYSVLKQWVEQNKLERGDLVFANPNTGKRFDNIKNAWKSLMESADLENFRFHDLRHTFGTRLAQRGVDLETLRDLMGHSDIKTTQIYLHTSNQLKVDAVAKLEQMAFQDEDSSAKVVKLS</sequence>
<dbReference type="Gene3D" id="1.10.150.130">
    <property type="match status" value="1"/>
</dbReference>
<keyword evidence="2" id="KW-0229">DNA integration</keyword>
<dbReference type="InterPro" id="IPR010998">
    <property type="entry name" value="Integrase_recombinase_N"/>
</dbReference>